<name>A0ABX7T6U3_9SPHN</name>
<dbReference type="RefSeq" id="WP_207989672.1">
    <property type="nucleotide sequence ID" value="NZ_CP071794.1"/>
</dbReference>
<evidence type="ECO:0000313" key="2">
    <source>
        <dbReference type="Proteomes" id="UP000663923"/>
    </source>
</evidence>
<proteinExistence type="predicted"/>
<accession>A0ABX7T6U3</accession>
<dbReference type="EMBL" id="CP071794">
    <property type="protein sequence ID" value="QTD57308.1"/>
    <property type="molecule type" value="Genomic_DNA"/>
</dbReference>
<protein>
    <submittedName>
        <fullName evidence="1">Uncharacterized protein</fullName>
    </submittedName>
</protein>
<gene>
    <name evidence="1" type="ORF">J4G78_07190</name>
</gene>
<dbReference type="Proteomes" id="UP000663923">
    <property type="component" value="Chromosome"/>
</dbReference>
<sequence length="139" mass="16146">MLSGSIEFDPFSQQDLKDLHWFGQLNSLSTFFMRQFLIDLNRSSNNGISFVQVFYAAPIFLTKVCFFLAEIVDIGFLHMGLQTDTIFASKQKFSTSRYAFKTYREKIRFPVAKNILIEKNSASKNQWPFQIDRNPAFCS</sequence>
<keyword evidence="2" id="KW-1185">Reference proteome</keyword>
<reference evidence="1 2" key="1">
    <citation type="submission" date="2021-03" db="EMBL/GenBank/DDBJ databases">
        <title>Complete genome of Parasphingorhabdus_sp.JHSY0214.</title>
        <authorList>
            <person name="Yoo J.H."/>
            <person name="Bae J.W."/>
        </authorList>
    </citation>
    <scope>NUCLEOTIDE SEQUENCE [LARGE SCALE GENOMIC DNA]</scope>
    <source>
        <strain evidence="1 2">JHSY0214</strain>
    </source>
</reference>
<organism evidence="1 2">
    <name type="scientific">Parasphingorhabdus cellanae</name>
    <dbReference type="NCBI Taxonomy" id="2806553"/>
    <lineage>
        <taxon>Bacteria</taxon>
        <taxon>Pseudomonadati</taxon>
        <taxon>Pseudomonadota</taxon>
        <taxon>Alphaproteobacteria</taxon>
        <taxon>Sphingomonadales</taxon>
        <taxon>Sphingomonadaceae</taxon>
        <taxon>Parasphingorhabdus</taxon>
    </lineage>
</organism>
<evidence type="ECO:0000313" key="1">
    <source>
        <dbReference type="EMBL" id="QTD57308.1"/>
    </source>
</evidence>